<evidence type="ECO:0000313" key="2">
    <source>
        <dbReference type="Proteomes" id="UP000789706"/>
    </source>
</evidence>
<organism evidence="1 2">
    <name type="scientific">Diversispora eburnea</name>
    <dbReference type="NCBI Taxonomy" id="1213867"/>
    <lineage>
        <taxon>Eukaryota</taxon>
        <taxon>Fungi</taxon>
        <taxon>Fungi incertae sedis</taxon>
        <taxon>Mucoromycota</taxon>
        <taxon>Glomeromycotina</taxon>
        <taxon>Glomeromycetes</taxon>
        <taxon>Diversisporales</taxon>
        <taxon>Diversisporaceae</taxon>
        <taxon>Diversispora</taxon>
    </lineage>
</organism>
<name>A0A9N9FWY5_9GLOM</name>
<dbReference type="EMBL" id="CAJVPK010001021">
    <property type="protein sequence ID" value="CAG8565929.1"/>
    <property type="molecule type" value="Genomic_DNA"/>
</dbReference>
<reference evidence="1" key="1">
    <citation type="submission" date="2021-06" db="EMBL/GenBank/DDBJ databases">
        <authorList>
            <person name="Kallberg Y."/>
            <person name="Tangrot J."/>
            <person name="Rosling A."/>
        </authorList>
    </citation>
    <scope>NUCLEOTIDE SEQUENCE</scope>
    <source>
        <strain evidence="1">AZ414A</strain>
    </source>
</reference>
<dbReference type="Proteomes" id="UP000789706">
    <property type="component" value="Unassembled WGS sequence"/>
</dbReference>
<gene>
    <name evidence="1" type="ORF">DEBURN_LOCUS7825</name>
</gene>
<proteinExistence type="predicted"/>
<protein>
    <submittedName>
        <fullName evidence="1">6472_t:CDS:1</fullName>
    </submittedName>
</protein>
<comment type="caution">
    <text evidence="1">The sequence shown here is derived from an EMBL/GenBank/DDBJ whole genome shotgun (WGS) entry which is preliminary data.</text>
</comment>
<accession>A0A9N9FWY5</accession>
<evidence type="ECO:0000313" key="1">
    <source>
        <dbReference type="EMBL" id="CAG8565929.1"/>
    </source>
</evidence>
<sequence>MSPVIELHISIICLLRKHAHEPIYRTVFGSGFDDSDLTTILENRNIGCGGSLWK</sequence>
<dbReference type="AlphaFoldDB" id="A0A9N9FWY5"/>
<keyword evidence="2" id="KW-1185">Reference proteome</keyword>